<keyword evidence="2" id="KW-1185">Reference proteome</keyword>
<protein>
    <submittedName>
        <fullName evidence="1">Uncharacterized protein</fullName>
    </submittedName>
</protein>
<organism evidence="1 2">
    <name type="scientific">Steinernema carpocapsae</name>
    <name type="common">Entomopathogenic nematode</name>
    <dbReference type="NCBI Taxonomy" id="34508"/>
    <lineage>
        <taxon>Eukaryota</taxon>
        <taxon>Metazoa</taxon>
        <taxon>Ecdysozoa</taxon>
        <taxon>Nematoda</taxon>
        <taxon>Chromadorea</taxon>
        <taxon>Rhabditida</taxon>
        <taxon>Tylenchina</taxon>
        <taxon>Panagrolaimomorpha</taxon>
        <taxon>Strongyloidoidea</taxon>
        <taxon>Steinernematidae</taxon>
        <taxon>Steinernema</taxon>
    </lineage>
</organism>
<reference evidence="1 2" key="2">
    <citation type="journal article" date="2019" name="G3 (Bethesda)">
        <title>Hybrid Assembly of the Genome of the Entomopathogenic Nematode Steinernema carpocapsae Identifies the X-Chromosome.</title>
        <authorList>
            <person name="Serra L."/>
            <person name="Macchietto M."/>
            <person name="Macias-Munoz A."/>
            <person name="McGill C.J."/>
            <person name="Rodriguez I.M."/>
            <person name="Rodriguez B."/>
            <person name="Murad R."/>
            <person name="Mortazavi A."/>
        </authorList>
    </citation>
    <scope>NUCLEOTIDE SEQUENCE [LARGE SCALE GENOMIC DNA]</scope>
    <source>
        <strain evidence="1 2">ALL</strain>
    </source>
</reference>
<sequence length="97" mass="11109">MCAVKDEVGMSEIKRNERANERVLENESSYLFAVLLHTGSSQLRRTSPGGVANRRLTDFTFLHYLVFQLHSRGSLLCFEHFHYPLLLLPPFVANVDT</sequence>
<proteinExistence type="predicted"/>
<reference evidence="1 2" key="1">
    <citation type="journal article" date="2015" name="Genome Biol.">
        <title>Comparative genomics of Steinernema reveals deeply conserved gene regulatory networks.</title>
        <authorList>
            <person name="Dillman A.R."/>
            <person name="Macchietto M."/>
            <person name="Porter C.F."/>
            <person name="Rogers A."/>
            <person name="Williams B."/>
            <person name="Antoshechkin I."/>
            <person name="Lee M.M."/>
            <person name="Goodwin Z."/>
            <person name="Lu X."/>
            <person name="Lewis E.E."/>
            <person name="Goodrich-Blair H."/>
            <person name="Stock S.P."/>
            <person name="Adams B.J."/>
            <person name="Sternberg P.W."/>
            <person name="Mortazavi A."/>
        </authorList>
    </citation>
    <scope>NUCLEOTIDE SEQUENCE [LARGE SCALE GENOMIC DNA]</scope>
    <source>
        <strain evidence="1 2">ALL</strain>
    </source>
</reference>
<comment type="caution">
    <text evidence="1">The sequence shown here is derived from an EMBL/GenBank/DDBJ whole genome shotgun (WGS) entry which is preliminary data.</text>
</comment>
<accession>A0A4U8UTJ9</accession>
<evidence type="ECO:0000313" key="2">
    <source>
        <dbReference type="Proteomes" id="UP000298663"/>
    </source>
</evidence>
<name>A0A4U8UTJ9_STECR</name>
<dbReference type="EMBL" id="AZBU02000001">
    <property type="protein sequence ID" value="TMS36616.1"/>
    <property type="molecule type" value="Genomic_DNA"/>
</dbReference>
<dbReference type="Proteomes" id="UP000298663">
    <property type="component" value="Unassembled WGS sequence"/>
</dbReference>
<gene>
    <name evidence="1" type="ORF">L596_003742</name>
</gene>
<dbReference type="AlphaFoldDB" id="A0A4U8UTJ9"/>
<evidence type="ECO:0000313" key="1">
    <source>
        <dbReference type="EMBL" id="TMS36616.1"/>
    </source>
</evidence>